<keyword evidence="5" id="KW-1185">Reference proteome</keyword>
<dbReference type="GO" id="GO:0019433">
    <property type="term" value="P:triglyceride catabolic process"/>
    <property type="evidence" value="ECO:0007669"/>
    <property type="project" value="TreeGrafter"/>
</dbReference>
<dbReference type="Pfam" id="PF00106">
    <property type="entry name" value="adh_short"/>
    <property type="match status" value="2"/>
</dbReference>
<dbReference type="InterPro" id="IPR036291">
    <property type="entry name" value="NAD(P)-bd_dom_sf"/>
</dbReference>
<dbReference type="OrthoDB" id="2102561at2759"/>
<dbReference type="GO" id="GO:0005811">
    <property type="term" value="C:lipid droplet"/>
    <property type="evidence" value="ECO:0007669"/>
    <property type="project" value="TreeGrafter"/>
</dbReference>
<comment type="similarity">
    <text evidence="1 3">Belongs to the short-chain dehydrogenases/reductases (SDR) family.</text>
</comment>
<comment type="caution">
    <text evidence="4">The sequence shown here is derived from an EMBL/GenBank/DDBJ whole genome shotgun (WGS) entry which is preliminary data.</text>
</comment>
<dbReference type="PRINTS" id="PR00080">
    <property type="entry name" value="SDRFAMILY"/>
</dbReference>
<dbReference type="PANTHER" id="PTHR44169:SF6">
    <property type="entry name" value="NADPH-DEPENDENT 1-ACYLDIHYDROXYACETONE PHOSPHATE REDUCTASE"/>
    <property type="match status" value="1"/>
</dbReference>
<protein>
    <recommendedName>
        <fullName evidence="6">Oxidoreductase</fullName>
    </recommendedName>
</protein>
<keyword evidence="2" id="KW-0560">Oxidoreductase</keyword>
<evidence type="ECO:0000256" key="1">
    <source>
        <dbReference type="ARBA" id="ARBA00006484"/>
    </source>
</evidence>
<dbReference type="GO" id="GO:0000140">
    <property type="term" value="F:acylglycerone-phosphate reductase (NADP+) activity"/>
    <property type="evidence" value="ECO:0007669"/>
    <property type="project" value="TreeGrafter"/>
</dbReference>
<sequence length="319" mass="33528">MPKTILITGCSANSIGAALALSLAKRGHHIFATARSPAKIPSPLTTLSNVTLLQLDVTSPASVAAAVHAVQEHGHGLDVLVNNAGAGYTVPLLDADLEHAKQVYETNVWGVVRMIQGFADLLVANRGRVVNLGSVGAVVNTPWIGIPLPSPLLISSSLRLLSDACFVLGVDNGLMWHRAGVYSSSKAAVMQISETLRLELAPLGVGVVCLMVGTVTTSFHDNEPRVVLPAGSRYAVIKDIISQWATGQAGPKGCSVWEFAESIVEDVLGAKGSGSGGLVWKGPNSAAVRILSRWCPSWLLDRMMSNGQGLDELEKSVKT</sequence>
<dbReference type="AlphaFoldDB" id="A0A8H4M027"/>
<dbReference type="SUPFAM" id="SSF51735">
    <property type="entry name" value="NAD(P)-binding Rossmann-fold domains"/>
    <property type="match status" value="1"/>
</dbReference>
<dbReference type="GO" id="GO:0005783">
    <property type="term" value="C:endoplasmic reticulum"/>
    <property type="evidence" value="ECO:0007669"/>
    <property type="project" value="TreeGrafter"/>
</dbReference>
<dbReference type="Gene3D" id="3.40.50.720">
    <property type="entry name" value="NAD(P)-binding Rossmann-like Domain"/>
    <property type="match status" value="1"/>
</dbReference>
<dbReference type="PRINTS" id="PR00081">
    <property type="entry name" value="GDHRDH"/>
</dbReference>
<dbReference type="EMBL" id="JAAAPX010000062">
    <property type="protein sequence ID" value="KAF4235192.1"/>
    <property type="molecule type" value="Genomic_DNA"/>
</dbReference>
<evidence type="ECO:0008006" key="6">
    <source>
        <dbReference type="Google" id="ProtNLM"/>
    </source>
</evidence>
<evidence type="ECO:0000256" key="3">
    <source>
        <dbReference type="RuleBase" id="RU000363"/>
    </source>
</evidence>
<dbReference type="InterPro" id="IPR002347">
    <property type="entry name" value="SDR_fam"/>
</dbReference>
<organism evidence="4 5">
    <name type="scientific">Aspergillus fumigatiaffinis</name>
    <dbReference type="NCBI Taxonomy" id="340414"/>
    <lineage>
        <taxon>Eukaryota</taxon>
        <taxon>Fungi</taxon>
        <taxon>Dikarya</taxon>
        <taxon>Ascomycota</taxon>
        <taxon>Pezizomycotina</taxon>
        <taxon>Eurotiomycetes</taxon>
        <taxon>Eurotiomycetidae</taxon>
        <taxon>Eurotiales</taxon>
        <taxon>Aspergillaceae</taxon>
        <taxon>Aspergillus</taxon>
        <taxon>Aspergillus subgen. Fumigati</taxon>
    </lineage>
</organism>
<gene>
    <name evidence="4" type="ORF">CNMCM6805_008262</name>
</gene>
<evidence type="ECO:0000256" key="2">
    <source>
        <dbReference type="ARBA" id="ARBA00023002"/>
    </source>
</evidence>
<accession>A0A8H4M027</accession>
<evidence type="ECO:0000313" key="5">
    <source>
        <dbReference type="Proteomes" id="UP000653565"/>
    </source>
</evidence>
<dbReference type="GO" id="GO:0006654">
    <property type="term" value="P:phosphatidic acid biosynthetic process"/>
    <property type="evidence" value="ECO:0007669"/>
    <property type="project" value="TreeGrafter"/>
</dbReference>
<reference evidence="4" key="2">
    <citation type="submission" date="2020-04" db="EMBL/GenBank/DDBJ databases">
        <authorList>
            <person name="Santos R.A.C."/>
            <person name="Steenwyk J.L."/>
            <person name="Rivero-Menendez O."/>
            <person name="Mead M.E."/>
            <person name="Silva L.P."/>
            <person name="Bastos R.W."/>
            <person name="Alastruey-Izquierdo A."/>
            <person name="Goldman G.H."/>
            <person name="Rokas A."/>
        </authorList>
    </citation>
    <scope>NUCLEOTIDE SEQUENCE</scope>
    <source>
        <strain evidence="4">CNM-CM6805</strain>
    </source>
</reference>
<dbReference type="GO" id="GO:0004806">
    <property type="term" value="F:triacylglycerol lipase activity"/>
    <property type="evidence" value="ECO:0007669"/>
    <property type="project" value="TreeGrafter"/>
</dbReference>
<dbReference type="PANTHER" id="PTHR44169">
    <property type="entry name" value="NADPH-DEPENDENT 1-ACYLDIHYDROXYACETONE PHOSPHATE REDUCTASE"/>
    <property type="match status" value="1"/>
</dbReference>
<dbReference type="Proteomes" id="UP000653565">
    <property type="component" value="Unassembled WGS sequence"/>
</dbReference>
<proteinExistence type="inferred from homology"/>
<reference evidence="4" key="1">
    <citation type="journal article" date="2020" name="bioRxiv">
        <title>Genomic and phenotypic heterogeneity of clinical isolates of the human pathogens Aspergillus fumigatus, Aspergillus lentulus and Aspergillus fumigatiaffinis.</title>
        <authorList>
            <person name="dos Santos R.A.C."/>
            <person name="Steenwyk J.L."/>
            <person name="Rivero-Menendez O."/>
            <person name="Mead M.E."/>
            <person name="Silva L.P."/>
            <person name="Bastos R.W."/>
            <person name="Alastruey-Izquierdo A."/>
            <person name="Goldman G.H."/>
            <person name="Rokas A."/>
        </authorList>
    </citation>
    <scope>NUCLEOTIDE SEQUENCE</scope>
    <source>
        <strain evidence="4">CNM-CM6805</strain>
    </source>
</reference>
<name>A0A8H4M027_9EURO</name>
<evidence type="ECO:0000313" key="4">
    <source>
        <dbReference type="EMBL" id="KAF4235192.1"/>
    </source>
</evidence>